<gene>
    <name evidence="4" type="ORF">NCTC10118_00114</name>
</gene>
<feature type="chain" id="PRO_5019135837" description="TNase-like domain-containing protein" evidence="2">
    <location>
        <begin position="24"/>
        <end position="481"/>
    </location>
</feature>
<dbReference type="PROSITE" id="PS51257">
    <property type="entry name" value="PROKAR_LIPOPROTEIN"/>
    <property type="match status" value="1"/>
</dbReference>
<dbReference type="PROSITE" id="PS50830">
    <property type="entry name" value="TNASE_3"/>
    <property type="match status" value="1"/>
</dbReference>
<dbReference type="AlphaFoldDB" id="A0A449ACJ3"/>
<dbReference type="SUPFAM" id="SSF50199">
    <property type="entry name" value="Staphylococcal nuclease"/>
    <property type="match status" value="1"/>
</dbReference>
<feature type="domain" description="TNase-like" evidence="3">
    <location>
        <begin position="270"/>
        <end position="441"/>
    </location>
</feature>
<feature type="region of interest" description="Disordered" evidence="1">
    <location>
        <begin position="28"/>
        <end position="59"/>
    </location>
</feature>
<feature type="signal peptide" evidence="2">
    <location>
        <begin position="1"/>
        <end position="23"/>
    </location>
</feature>
<sequence length="481" mass="53474">MKKLKYKSLLSSLITVCAFSALTVSCGSNTPTEQNPPTPPTNNNPTMPSEPEPTVTTKSQQIGSFTINSSIQTTNETSKLLLNIEKLSLRRNRHENTYEFWASGILTDAAKQSEFNQVVAGINKVITSYLSDTYKSKIIVPAKTGNKIFADPKNITGAPQEVKITLNNREITLVKSQTSKNLELGELGVKGKTRAEQTAAESIANVNVVYAVRYEPKIDSSSLLGLGILDIKITEAAQLNPLLNQLPINSSESGFKATGISFEDEIFKASSFKAKIESVSDGDTFSVIAQESKTLRGGIVITQGESYRIRLSGIDTPEKGVGSGNNYVAAAPFEYSFALHATNFAEQVVNSEKFKNDIMVGFVSGKDSYDRITADIFFGENYQYSYISEIVRSGHTLPYSNDVWENYLHNKDKSTYEYNLYPKIAEAFEEAIKNNKGMFNYFDNPADVSLFIYLIKNNNRWHPFYYEKTSKNAIVKDYVKN</sequence>
<proteinExistence type="predicted"/>
<dbReference type="OrthoDB" id="398206at2"/>
<dbReference type="InterPro" id="IPR035437">
    <property type="entry name" value="SNase_OB-fold_sf"/>
</dbReference>
<feature type="compositionally biased region" description="Low complexity" evidence="1">
    <location>
        <begin position="43"/>
        <end position="54"/>
    </location>
</feature>
<keyword evidence="2" id="KW-0732">Signal</keyword>
<dbReference type="InterPro" id="IPR016071">
    <property type="entry name" value="Staphylococal_nuclease_OB-fold"/>
</dbReference>
<protein>
    <recommendedName>
        <fullName evidence="3">TNase-like domain-containing protein</fullName>
    </recommendedName>
</protein>
<accession>A0A449ACJ3</accession>
<dbReference type="Proteomes" id="UP000289952">
    <property type="component" value="Chromosome"/>
</dbReference>
<dbReference type="RefSeq" id="WP_129620974.1">
    <property type="nucleotide sequence ID" value="NZ_LR214972.1"/>
</dbReference>
<dbReference type="EMBL" id="LR214972">
    <property type="protein sequence ID" value="VEU62722.1"/>
    <property type="molecule type" value="Genomic_DNA"/>
</dbReference>
<organism evidence="4 5">
    <name type="scientific">Mycoplasmopsis bovirhinis</name>
    <dbReference type="NCBI Taxonomy" id="29553"/>
    <lineage>
        <taxon>Bacteria</taxon>
        <taxon>Bacillati</taxon>
        <taxon>Mycoplasmatota</taxon>
        <taxon>Mycoplasmoidales</taxon>
        <taxon>Metamycoplasmataceae</taxon>
        <taxon>Mycoplasmopsis</taxon>
    </lineage>
</organism>
<dbReference type="SMART" id="SM00318">
    <property type="entry name" value="SNc"/>
    <property type="match status" value="1"/>
</dbReference>
<evidence type="ECO:0000259" key="3">
    <source>
        <dbReference type="PROSITE" id="PS50830"/>
    </source>
</evidence>
<evidence type="ECO:0000313" key="4">
    <source>
        <dbReference type="EMBL" id="VEU62722.1"/>
    </source>
</evidence>
<name>A0A449ACJ3_9BACT</name>
<evidence type="ECO:0000256" key="2">
    <source>
        <dbReference type="SAM" id="SignalP"/>
    </source>
</evidence>
<keyword evidence="5" id="KW-1185">Reference proteome</keyword>
<evidence type="ECO:0000256" key="1">
    <source>
        <dbReference type="SAM" id="MobiDB-lite"/>
    </source>
</evidence>
<reference evidence="4 5" key="1">
    <citation type="submission" date="2019-01" db="EMBL/GenBank/DDBJ databases">
        <authorList>
            <consortium name="Pathogen Informatics"/>
        </authorList>
    </citation>
    <scope>NUCLEOTIDE SEQUENCE [LARGE SCALE GENOMIC DNA]</scope>
    <source>
        <strain evidence="4 5">NCTC10118</strain>
    </source>
</reference>
<evidence type="ECO:0000313" key="5">
    <source>
        <dbReference type="Proteomes" id="UP000289952"/>
    </source>
</evidence>
<dbReference type="Gene3D" id="2.40.50.90">
    <property type="match status" value="1"/>
</dbReference>